<dbReference type="Pfam" id="PF12728">
    <property type="entry name" value="HTH_17"/>
    <property type="match status" value="1"/>
</dbReference>
<gene>
    <name evidence="2" type="ORF">NET02_10425</name>
</gene>
<proteinExistence type="predicted"/>
<evidence type="ECO:0000259" key="1">
    <source>
        <dbReference type="Pfam" id="PF12728"/>
    </source>
</evidence>
<dbReference type="RefSeq" id="WP_284057346.1">
    <property type="nucleotide sequence ID" value="NZ_JAMSLR010000007.1"/>
</dbReference>
<dbReference type="InterPro" id="IPR010093">
    <property type="entry name" value="SinI_DNA-bd"/>
</dbReference>
<keyword evidence="3" id="KW-1185">Reference proteome</keyword>
<reference evidence="2" key="1">
    <citation type="submission" date="2022-06" db="EMBL/GenBank/DDBJ databases">
        <title>CFH 74404 Thermomicrobiaceae sp.</title>
        <authorList>
            <person name="Ming H."/>
            <person name="Li W.-J."/>
            <person name="Zhao Z."/>
        </authorList>
    </citation>
    <scope>NUCLEOTIDE SEQUENCE</scope>
    <source>
        <strain evidence="2">CFH 74404</strain>
    </source>
</reference>
<evidence type="ECO:0000313" key="2">
    <source>
        <dbReference type="EMBL" id="MCM8749563.1"/>
    </source>
</evidence>
<sequence>MTAVIERQTVKERLVTVKQAADMLQLKPATIRTWIRQGKIRAVYLGSDAAGYRIPLSEIERLLRLPEPPEEEE</sequence>
<name>A0AA41WG95_9BACT</name>
<dbReference type="Proteomes" id="UP001165306">
    <property type="component" value="Unassembled WGS sequence"/>
</dbReference>
<comment type="caution">
    <text evidence="2">The sequence shown here is derived from an EMBL/GenBank/DDBJ whole genome shotgun (WGS) entry which is preliminary data.</text>
</comment>
<organism evidence="2 3">
    <name type="scientific">Thermalbibacter longus</name>
    <dbReference type="NCBI Taxonomy" id="2951981"/>
    <lineage>
        <taxon>Bacteria</taxon>
        <taxon>Pseudomonadati</taxon>
        <taxon>Thermomicrobiota</taxon>
        <taxon>Thermomicrobia</taxon>
        <taxon>Thermomicrobiales</taxon>
        <taxon>Thermomicrobiaceae</taxon>
        <taxon>Thermalbibacter</taxon>
    </lineage>
</organism>
<dbReference type="EMBL" id="JAMSLR010000007">
    <property type="protein sequence ID" value="MCM8749563.1"/>
    <property type="molecule type" value="Genomic_DNA"/>
</dbReference>
<dbReference type="SUPFAM" id="SSF46955">
    <property type="entry name" value="Putative DNA-binding domain"/>
    <property type="match status" value="1"/>
</dbReference>
<dbReference type="InterPro" id="IPR009061">
    <property type="entry name" value="DNA-bd_dom_put_sf"/>
</dbReference>
<dbReference type="AlphaFoldDB" id="A0AA41WG95"/>
<dbReference type="GO" id="GO:0003677">
    <property type="term" value="F:DNA binding"/>
    <property type="evidence" value="ECO:0007669"/>
    <property type="project" value="InterPro"/>
</dbReference>
<accession>A0AA41WG95</accession>
<dbReference type="NCBIfam" id="TIGR01764">
    <property type="entry name" value="excise"/>
    <property type="match status" value="1"/>
</dbReference>
<protein>
    <submittedName>
        <fullName evidence="2">Helix-turn-helix domain-containing protein</fullName>
    </submittedName>
</protein>
<evidence type="ECO:0000313" key="3">
    <source>
        <dbReference type="Proteomes" id="UP001165306"/>
    </source>
</evidence>
<dbReference type="Gene3D" id="1.10.1660.10">
    <property type="match status" value="1"/>
</dbReference>
<feature type="domain" description="Helix-turn-helix" evidence="1">
    <location>
        <begin position="14"/>
        <end position="64"/>
    </location>
</feature>
<dbReference type="InterPro" id="IPR041657">
    <property type="entry name" value="HTH_17"/>
</dbReference>